<evidence type="ECO:0000256" key="5">
    <source>
        <dbReference type="ARBA" id="ARBA00023136"/>
    </source>
</evidence>
<evidence type="ECO:0000256" key="1">
    <source>
        <dbReference type="ARBA" id="ARBA00004651"/>
    </source>
</evidence>
<dbReference type="EMBL" id="MKKK01000013">
    <property type="protein sequence ID" value="OEY97092.1"/>
    <property type="molecule type" value="Genomic_DNA"/>
</dbReference>
<feature type="transmembrane region" description="Helical" evidence="6">
    <location>
        <begin position="127"/>
        <end position="150"/>
    </location>
</feature>
<keyword evidence="2" id="KW-1003">Cell membrane</keyword>
<dbReference type="Pfam" id="PF07690">
    <property type="entry name" value="MFS_1"/>
    <property type="match status" value="1"/>
</dbReference>
<dbReference type="OrthoDB" id="9788453at2"/>
<feature type="transmembrane region" description="Helical" evidence="6">
    <location>
        <begin position="201"/>
        <end position="223"/>
    </location>
</feature>
<evidence type="ECO:0000256" key="2">
    <source>
        <dbReference type="ARBA" id="ARBA00022475"/>
    </source>
</evidence>
<dbReference type="RefSeq" id="WP_070069453.1">
    <property type="nucleotide sequence ID" value="NZ_MKKK01000013.1"/>
</dbReference>
<feature type="transmembrane region" description="Helical" evidence="6">
    <location>
        <begin position="263"/>
        <end position="283"/>
    </location>
</feature>
<gene>
    <name evidence="8" type="ORF">BJI46_10745</name>
</gene>
<dbReference type="InterPro" id="IPR036259">
    <property type="entry name" value="MFS_trans_sf"/>
</dbReference>
<dbReference type="AlphaFoldDB" id="A0A1E7RCW1"/>
<keyword evidence="4 6" id="KW-1133">Transmembrane helix</keyword>
<dbReference type="CDD" id="cd17324">
    <property type="entry name" value="MFS_NepI_like"/>
    <property type="match status" value="1"/>
</dbReference>
<protein>
    <submittedName>
        <fullName evidence="8">MFS transporter</fullName>
    </submittedName>
</protein>
<feature type="transmembrane region" description="Helical" evidence="6">
    <location>
        <begin position="156"/>
        <end position="180"/>
    </location>
</feature>
<dbReference type="PROSITE" id="PS50850">
    <property type="entry name" value="MFS"/>
    <property type="match status" value="1"/>
</dbReference>
<accession>A0A1E7RCW1</accession>
<feature type="transmembrane region" description="Helical" evidence="6">
    <location>
        <begin position="99"/>
        <end position="120"/>
    </location>
</feature>
<evidence type="ECO:0000313" key="9">
    <source>
        <dbReference type="Proteomes" id="UP000185895"/>
    </source>
</evidence>
<feature type="transmembrane region" description="Helical" evidence="6">
    <location>
        <begin position="359"/>
        <end position="378"/>
    </location>
</feature>
<evidence type="ECO:0000313" key="8">
    <source>
        <dbReference type="EMBL" id="OEY97092.1"/>
    </source>
</evidence>
<feature type="transmembrane region" description="Helical" evidence="6">
    <location>
        <begin position="332"/>
        <end position="353"/>
    </location>
</feature>
<dbReference type="InterPro" id="IPR050189">
    <property type="entry name" value="MFS_Efflux_Transporters"/>
</dbReference>
<comment type="subcellular location">
    <subcellularLocation>
        <location evidence="1">Cell membrane</location>
        <topology evidence="1">Multi-pass membrane protein</topology>
    </subcellularLocation>
</comment>
<feature type="transmembrane region" description="Helical" evidence="6">
    <location>
        <begin position="289"/>
        <end position="311"/>
    </location>
</feature>
<sequence length="389" mass="41404">MPFIIYIFALCAFAIGFTEFVTIGLVPAIAQDLAVSIPTVGLAVTIYALGVVIGAPFLTALASHWPRKRLLIFAMLMFVLANAVAGFSSQLIILLSARLISGFAHGIFIAVAASAATQLVKKQQEGLAISLVFGGATVAMAFGVPVGTWLGNLFHWQWVFFMLSLCGFFAVLGLTYFMPFQPANVTTLSLSQHLGVIFNPQLLLTTLIPLISYLGIFTFYTYISPTLLQLTHLTPFFNSLLLLSFGIGAAIGNYLGGVLTDKLGYVKTATLMLTGIVVVLMMIQTNLPHALTMSICVTLLGLATFGAISPLQTRIIALAKHQLPYAVDIASGLNIAAFNAGVVGGSLLGGMIIQYAGLTYLSGIGAIFALLALGLFIFQSRSKQMTFID</sequence>
<dbReference type="GO" id="GO:0005886">
    <property type="term" value="C:plasma membrane"/>
    <property type="evidence" value="ECO:0007669"/>
    <property type="project" value="UniProtKB-SubCell"/>
</dbReference>
<dbReference type="PANTHER" id="PTHR43124">
    <property type="entry name" value="PURINE EFFLUX PUMP PBUE"/>
    <property type="match status" value="1"/>
</dbReference>
<evidence type="ECO:0000259" key="7">
    <source>
        <dbReference type="PROSITE" id="PS50850"/>
    </source>
</evidence>
<keyword evidence="5 6" id="KW-0472">Membrane</keyword>
<reference evidence="8 9" key="1">
    <citation type="submission" date="2016-09" db="EMBL/GenBank/DDBJ databases">
        <authorList>
            <person name="Capua I."/>
            <person name="De Benedictis P."/>
            <person name="Joannis T."/>
            <person name="Lombin L.H."/>
            <person name="Cattoli G."/>
        </authorList>
    </citation>
    <scope>NUCLEOTIDE SEQUENCE [LARGE SCALE GENOMIC DNA]</scope>
    <source>
        <strain evidence="8 9">ANC 4671</strain>
    </source>
</reference>
<evidence type="ECO:0000256" key="3">
    <source>
        <dbReference type="ARBA" id="ARBA00022692"/>
    </source>
</evidence>
<dbReference type="GO" id="GO:0022857">
    <property type="term" value="F:transmembrane transporter activity"/>
    <property type="evidence" value="ECO:0007669"/>
    <property type="project" value="InterPro"/>
</dbReference>
<organism evidence="8 9">
    <name type="scientific">Acinetobacter qingfengensis</name>
    <dbReference type="NCBI Taxonomy" id="1262585"/>
    <lineage>
        <taxon>Bacteria</taxon>
        <taxon>Pseudomonadati</taxon>
        <taxon>Pseudomonadota</taxon>
        <taxon>Gammaproteobacteria</taxon>
        <taxon>Moraxellales</taxon>
        <taxon>Moraxellaceae</taxon>
        <taxon>Acinetobacter</taxon>
    </lineage>
</organism>
<evidence type="ECO:0000256" key="4">
    <source>
        <dbReference type="ARBA" id="ARBA00022989"/>
    </source>
</evidence>
<dbReference type="PANTHER" id="PTHR43124:SF3">
    <property type="entry name" value="CHLORAMPHENICOL EFFLUX PUMP RV0191"/>
    <property type="match status" value="1"/>
</dbReference>
<dbReference type="Gene3D" id="1.20.1250.20">
    <property type="entry name" value="MFS general substrate transporter like domains"/>
    <property type="match status" value="2"/>
</dbReference>
<evidence type="ECO:0000256" key="6">
    <source>
        <dbReference type="SAM" id="Phobius"/>
    </source>
</evidence>
<feature type="transmembrane region" description="Helical" evidence="6">
    <location>
        <begin position="35"/>
        <end position="58"/>
    </location>
</feature>
<dbReference type="Proteomes" id="UP000185895">
    <property type="component" value="Unassembled WGS sequence"/>
</dbReference>
<dbReference type="SUPFAM" id="SSF103473">
    <property type="entry name" value="MFS general substrate transporter"/>
    <property type="match status" value="1"/>
</dbReference>
<dbReference type="InterPro" id="IPR020846">
    <property type="entry name" value="MFS_dom"/>
</dbReference>
<keyword evidence="3 6" id="KW-0812">Transmembrane</keyword>
<feature type="domain" description="Major facilitator superfamily (MFS) profile" evidence="7">
    <location>
        <begin position="4"/>
        <end position="381"/>
    </location>
</feature>
<proteinExistence type="predicted"/>
<feature type="transmembrane region" description="Helical" evidence="6">
    <location>
        <begin position="235"/>
        <end position="256"/>
    </location>
</feature>
<comment type="caution">
    <text evidence="8">The sequence shown here is derived from an EMBL/GenBank/DDBJ whole genome shotgun (WGS) entry which is preliminary data.</text>
</comment>
<dbReference type="InterPro" id="IPR011701">
    <property type="entry name" value="MFS"/>
</dbReference>
<feature type="transmembrane region" description="Helical" evidence="6">
    <location>
        <begin position="7"/>
        <end position="29"/>
    </location>
</feature>
<keyword evidence="9" id="KW-1185">Reference proteome</keyword>
<name>A0A1E7RCW1_9GAMM</name>
<feature type="transmembrane region" description="Helical" evidence="6">
    <location>
        <begin position="70"/>
        <end position="93"/>
    </location>
</feature>